<comment type="caution">
    <text evidence="2">The sequence shown here is derived from an EMBL/GenBank/DDBJ whole genome shotgun (WGS) entry which is preliminary data.</text>
</comment>
<evidence type="ECO:0000313" key="3">
    <source>
        <dbReference type="Proteomes" id="UP000010959"/>
    </source>
</evidence>
<organism evidence="2 3">
    <name type="scientific">Rhodopirellula baltica SWK14</name>
    <dbReference type="NCBI Taxonomy" id="993516"/>
    <lineage>
        <taxon>Bacteria</taxon>
        <taxon>Pseudomonadati</taxon>
        <taxon>Planctomycetota</taxon>
        <taxon>Planctomycetia</taxon>
        <taxon>Pirellulales</taxon>
        <taxon>Pirellulaceae</taxon>
        <taxon>Rhodopirellula</taxon>
    </lineage>
</organism>
<keyword evidence="1" id="KW-0812">Transmembrane</keyword>
<sequence length="167" mass="18454">MLLFHIDQANYYRTGKVTESAKAGVRCPDCQSEFEFSVAESGGIQACPNCSSLVTLAAEVIVGADGLDRFNDPFREEFIGKKLAAGLLGMFLLGAYGSHKFYLGLNRGALLMASVSVVGIIGGVFFIWPLLLVFVMATLSFVEGFIYLAKSDESFYEDYRVREQQWF</sequence>
<accession>L7CG22</accession>
<dbReference type="EMBL" id="AMWG01000117">
    <property type="protein sequence ID" value="ELP32001.1"/>
    <property type="molecule type" value="Genomic_DNA"/>
</dbReference>
<name>L7CG22_RHOBT</name>
<dbReference type="AlphaFoldDB" id="L7CG22"/>
<feature type="transmembrane region" description="Helical" evidence="1">
    <location>
        <begin position="83"/>
        <end position="103"/>
    </location>
</feature>
<evidence type="ECO:0000313" key="2">
    <source>
        <dbReference type="EMBL" id="ELP32001.1"/>
    </source>
</evidence>
<proteinExistence type="predicted"/>
<feature type="transmembrane region" description="Helical" evidence="1">
    <location>
        <begin position="109"/>
        <end position="142"/>
    </location>
</feature>
<keyword evidence="1" id="KW-0472">Membrane</keyword>
<dbReference type="PATRIC" id="fig|993516.3.peg.4443"/>
<gene>
    <name evidence="2" type="ORF">RBSWK_04156</name>
</gene>
<keyword evidence="1" id="KW-1133">Transmembrane helix</keyword>
<protein>
    <submittedName>
        <fullName evidence="2">Uncharacterized protein</fullName>
    </submittedName>
</protein>
<evidence type="ECO:0000256" key="1">
    <source>
        <dbReference type="SAM" id="Phobius"/>
    </source>
</evidence>
<dbReference type="Proteomes" id="UP000010959">
    <property type="component" value="Unassembled WGS sequence"/>
</dbReference>
<reference evidence="2 3" key="1">
    <citation type="journal article" date="2013" name="Mar. Genomics">
        <title>Expression of sulfatases in Rhodopirellula baltica and the diversity of sulfatases in the genus Rhodopirellula.</title>
        <authorList>
            <person name="Wegner C.E."/>
            <person name="Richter-Heitmann T."/>
            <person name="Klindworth A."/>
            <person name="Klockow C."/>
            <person name="Richter M."/>
            <person name="Achstetter T."/>
            <person name="Glockner F.O."/>
            <person name="Harder J."/>
        </authorList>
    </citation>
    <scope>NUCLEOTIDE SEQUENCE [LARGE SCALE GENOMIC DNA]</scope>
    <source>
        <strain evidence="2 3">SWK14</strain>
    </source>
</reference>